<organism evidence="1 2">
    <name type="scientific">Mycolicibacterium fallax</name>
    <name type="common">Mycobacterium fallax</name>
    <dbReference type="NCBI Taxonomy" id="1793"/>
    <lineage>
        <taxon>Bacteria</taxon>
        <taxon>Bacillati</taxon>
        <taxon>Actinomycetota</taxon>
        <taxon>Actinomycetes</taxon>
        <taxon>Mycobacteriales</taxon>
        <taxon>Mycobacteriaceae</taxon>
        <taxon>Mycolicibacterium</taxon>
    </lineage>
</organism>
<accession>A0A1X1R8Q5</accession>
<proteinExistence type="predicted"/>
<reference evidence="1 2" key="1">
    <citation type="submission" date="2016-01" db="EMBL/GenBank/DDBJ databases">
        <title>The new phylogeny of the genus Mycobacterium.</title>
        <authorList>
            <person name="Tarcisio F."/>
            <person name="Conor M."/>
            <person name="Antonella G."/>
            <person name="Elisabetta G."/>
            <person name="Giulia F.S."/>
            <person name="Sara T."/>
            <person name="Anna F."/>
            <person name="Clotilde B."/>
            <person name="Roberto B."/>
            <person name="Veronica D.S."/>
            <person name="Fabio R."/>
            <person name="Monica P."/>
            <person name="Olivier J."/>
            <person name="Enrico T."/>
            <person name="Nicola S."/>
        </authorList>
    </citation>
    <scope>NUCLEOTIDE SEQUENCE [LARGE SCALE GENOMIC DNA]</scope>
    <source>
        <strain evidence="1 2">DSM 44179</strain>
    </source>
</reference>
<protein>
    <recommendedName>
        <fullName evidence="3">SnoaL-like domain-containing protein</fullName>
    </recommendedName>
</protein>
<evidence type="ECO:0000313" key="1">
    <source>
        <dbReference type="EMBL" id="ORV01352.1"/>
    </source>
</evidence>
<dbReference type="EMBL" id="LQOJ01000046">
    <property type="protein sequence ID" value="ORV01352.1"/>
    <property type="molecule type" value="Genomic_DNA"/>
</dbReference>
<dbReference type="AlphaFoldDB" id="A0A1X1R8Q5"/>
<evidence type="ECO:0008006" key="3">
    <source>
        <dbReference type="Google" id="ProtNLM"/>
    </source>
</evidence>
<gene>
    <name evidence="1" type="ORF">AWC04_13925</name>
</gene>
<evidence type="ECO:0000313" key="2">
    <source>
        <dbReference type="Proteomes" id="UP000193484"/>
    </source>
</evidence>
<sequence>MLLITARPWVPPPRADIVAVPAPAPRQQEAFDLLARWYAARNNADPALMRSLTCAKPSGSVLRDIDAIEQQGAYDKIVFPEAIVSFEERKTKFLATMAFQAQPVNEQWKTKTAEQHNFGGFFRHDWTLTDEHGLKVCDLREAYS</sequence>
<comment type="caution">
    <text evidence="1">The sequence shown here is derived from an EMBL/GenBank/DDBJ whole genome shotgun (WGS) entry which is preliminary data.</text>
</comment>
<name>A0A1X1R8Q5_MYCFA</name>
<dbReference type="Proteomes" id="UP000193484">
    <property type="component" value="Unassembled WGS sequence"/>
</dbReference>
<keyword evidence="2" id="KW-1185">Reference proteome</keyword>